<dbReference type="EC" id="1.5.3.1" evidence="1"/>
<gene>
    <name evidence="1" type="primary">soxD_2</name>
    <name evidence="1" type="ORF">GALL_300740</name>
</gene>
<dbReference type="EMBL" id="MLJW01000390">
    <property type="protein sequence ID" value="OIQ88067.1"/>
    <property type="molecule type" value="Genomic_DNA"/>
</dbReference>
<dbReference type="Gene3D" id="3.30.2270.10">
    <property type="entry name" value="Folate-binding superfamily"/>
    <property type="match status" value="1"/>
</dbReference>
<dbReference type="GO" id="GO:0008115">
    <property type="term" value="F:sarcosine oxidase activity"/>
    <property type="evidence" value="ECO:0007669"/>
    <property type="project" value="UniProtKB-EC"/>
</dbReference>
<comment type="caution">
    <text evidence="1">The sequence shown here is derived from an EMBL/GenBank/DDBJ whole genome shotgun (WGS) entry which is preliminary data.</text>
</comment>
<organism evidence="1">
    <name type="scientific">mine drainage metagenome</name>
    <dbReference type="NCBI Taxonomy" id="410659"/>
    <lineage>
        <taxon>unclassified sequences</taxon>
        <taxon>metagenomes</taxon>
        <taxon>ecological metagenomes</taxon>
    </lineage>
</organism>
<keyword evidence="1" id="KW-0560">Oxidoreductase</keyword>
<dbReference type="InterPro" id="IPR006279">
    <property type="entry name" value="SoxD"/>
</dbReference>
<dbReference type="AlphaFoldDB" id="A0A1J5REJ8"/>
<name>A0A1J5REJ8_9ZZZZ</name>
<proteinExistence type="predicted"/>
<reference evidence="1" key="1">
    <citation type="submission" date="2016-10" db="EMBL/GenBank/DDBJ databases">
        <title>Sequence of Gallionella enrichment culture.</title>
        <authorList>
            <person name="Poehlein A."/>
            <person name="Muehling M."/>
            <person name="Daniel R."/>
        </authorList>
    </citation>
    <scope>NUCLEOTIDE SEQUENCE</scope>
</reference>
<evidence type="ECO:0000313" key="1">
    <source>
        <dbReference type="EMBL" id="OIQ88067.1"/>
    </source>
</evidence>
<accession>A0A1J5REJ8</accession>
<protein>
    <submittedName>
        <fullName evidence="1">Sarcosine oxidase subunit delta</fullName>
        <ecNumber evidence="1">1.5.3.1</ecNumber>
    </submittedName>
</protein>
<dbReference type="GO" id="GO:0046653">
    <property type="term" value="P:tetrahydrofolate metabolic process"/>
    <property type="evidence" value="ECO:0007669"/>
    <property type="project" value="InterPro"/>
</dbReference>
<dbReference type="Pfam" id="PF04267">
    <property type="entry name" value="SoxD"/>
    <property type="match status" value="1"/>
</dbReference>
<sequence length="84" mass="9677">MKLLHCPINGLRPVDEFAYGGELRDMPDPQASTDSEWADYVFNRSGAPGQKQEWWYHVPSGTWFVAERNTVTDVVERTYLWGEA</sequence>
<dbReference type="InterPro" id="IPR038561">
    <property type="entry name" value="SoxD_sf"/>
</dbReference>